<dbReference type="Gene3D" id="3.30.1380.10">
    <property type="match status" value="1"/>
</dbReference>
<dbReference type="HAMAP" id="MF_01924">
    <property type="entry name" value="A_A_dipeptidase"/>
    <property type="match status" value="1"/>
</dbReference>
<feature type="binding site" evidence="9">
    <location>
        <position position="224"/>
    </location>
    <ligand>
        <name>Zn(2+)</name>
        <dbReference type="ChEBI" id="CHEBI:29105"/>
        <note>catalytic</note>
    </ligand>
</feature>
<comment type="catalytic activity">
    <reaction evidence="1 9">
        <text>D-alanyl-D-alanine + H2O = 2 D-alanine</text>
        <dbReference type="Rhea" id="RHEA:20661"/>
        <dbReference type="ChEBI" id="CHEBI:15377"/>
        <dbReference type="ChEBI" id="CHEBI:57416"/>
        <dbReference type="ChEBI" id="CHEBI:57822"/>
        <dbReference type="EC" id="3.4.13.22"/>
    </reaction>
</comment>
<organism evidence="10 11">
    <name type="scientific">Galbibacter orientalis DSM 19592</name>
    <dbReference type="NCBI Taxonomy" id="926559"/>
    <lineage>
        <taxon>Bacteria</taxon>
        <taxon>Pseudomonadati</taxon>
        <taxon>Bacteroidota</taxon>
        <taxon>Flavobacteriia</taxon>
        <taxon>Flavobacteriales</taxon>
        <taxon>Flavobacteriaceae</taxon>
        <taxon>Galbibacter</taxon>
    </lineage>
</organism>
<proteinExistence type="inferred from homology"/>
<accession>I3C8W9</accession>
<dbReference type="PANTHER" id="PTHR43126:SF1">
    <property type="entry name" value="D-ALANYL-D-ALANINE DIPEPTIDASE"/>
    <property type="match status" value="1"/>
</dbReference>
<dbReference type="InterPro" id="IPR009045">
    <property type="entry name" value="Zn_M74/Hedgehog-like"/>
</dbReference>
<keyword evidence="3 9" id="KW-0479">Metal-binding</keyword>
<reference evidence="10 11" key="1">
    <citation type="submission" date="2012-02" db="EMBL/GenBank/DDBJ databases">
        <title>Improved High-Quality Draft genome of Joostella marina DSM 19592.</title>
        <authorList>
            <consortium name="US DOE Joint Genome Institute (JGI-PGF)"/>
            <person name="Lucas S."/>
            <person name="Copeland A."/>
            <person name="Lapidus A."/>
            <person name="Bruce D."/>
            <person name="Goodwin L."/>
            <person name="Pitluck S."/>
            <person name="Peters L."/>
            <person name="Chertkov O."/>
            <person name="Ovchinnikova G."/>
            <person name="Kyrpides N."/>
            <person name="Mavromatis K."/>
            <person name="Detter J.C."/>
            <person name="Han C."/>
            <person name="Land M."/>
            <person name="Hauser L."/>
            <person name="Markowitz V."/>
            <person name="Cheng J.-F."/>
            <person name="Hugenholtz P."/>
            <person name="Woyke T."/>
            <person name="Wu D."/>
            <person name="Tindall B."/>
            <person name="Brambilla E."/>
            <person name="Klenk H.-P."/>
            <person name="Eisen J.A."/>
        </authorList>
    </citation>
    <scope>NUCLEOTIDE SEQUENCE [LARGE SCALE GENOMIC DNA]</scope>
    <source>
        <strain evidence="10 11">DSM 19592</strain>
    </source>
</reference>
<dbReference type="GO" id="GO:0008237">
    <property type="term" value="F:metallopeptidase activity"/>
    <property type="evidence" value="ECO:0007669"/>
    <property type="project" value="UniProtKB-KW"/>
</dbReference>
<evidence type="ECO:0000256" key="2">
    <source>
        <dbReference type="ARBA" id="ARBA00022670"/>
    </source>
</evidence>
<evidence type="ECO:0000256" key="5">
    <source>
        <dbReference type="ARBA" id="ARBA00022833"/>
    </source>
</evidence>
<evidence type="ECO:0000256" key="4">
    <source>
        <dbReference type="ARBA" id="ARBA00022801"/>
    </source>
</evidence>
<gene>
    <name evidence="10" type="ORF">JoomaDRAFT_3110</name>
</gene>
<evidence type="ECO:0000256" key="9">
    <source>
        <dbReference type="HAMAP-Rule" id="MF_01924"/>
    </source>
</evidence>
<dbReference type="SUPFAM" id="SSF55166">
    <property type="entry name" value="Hedgehog/DD-peptidase"/>
    <property type="match status" value="1"/>
</dbReference>
<dbReference type="CDD" id="cd14840">
    <property type="entry name" value="D-Ala-D-Ala_dipeptidase_Aad"/>
    <property type="match status" value="1"/>
</dbReference>
<dbReference type="GO" id="GO:0160237">
    <property type="term" value="F:D-Ala-D-Ala dipeptidase activity"/>
    <property type="evidence" value="ECO:0007669"/>
    <property type="project" value="UniProtKB-EC"/>
</dbReference>
<name>I3C8W9_9FLAO</name>
<comment type="cofactor">
    <cofactor evidence="9">
        <name>Zn(2+)</name>
        <dbReference type="ChEBI" id="CHEBI:29105"/>
    </cofactor>
    <text evidence="9">Binds 1 zinc ion per subunit.</text>
</comment>
<keyword evidence="6 9" id="KW-0224">Dipeptidase</keyword>
<dbReference type="GO" id="GO:0006508">
    <property type="term" value="P:proteolysis"/>
    <property type="evidence" value="ECO:0007669"/>
    <property type="project" value="UniProtKB-KW"/>
</dbReference>
<dbReference type="InterPro" id="IPR000755">
    <property type="entry name" value="A_A_dipeptidase"/>
</dbReference>
<keyword evidence="2 9" id="KW-0645">Protease</keyword>
<feature type="site" description="Transition state stabilizer" evidence="9">
    <location>
        <position position="130"/>
    </location>
</feature>
<dbReference type="AlphaFoldDB" id="I3C8W9"/>
<evidence type="ECO:0000313" key="10">
    <source>
        <dbReference type="EMBL" id="EIJ40062.1"/>
    </source>
</evidence>
<keyword evidence="11" id="KW-1185">Reference proteome</keyword>
<dbReference type="Pfam" id="PF01427">
    <property type="entry name" value="Peptidase_M15"/>
    <property type="match status" value="1"/>
</dbReference>
<dbReference type="eggNOG" id="COG2173">
    <property type="taxonomic scope" value="Bacteria"/>
</dbReference>
<feature type="active site" description="Proton donor/acceptor" evidence="9">
    <location>
        <position position="221"/>
    </location>
</feature>
<dbReference type="PROSITE" id="PS51257">
    <property type="entry name" value="PROKAR_LIPOPROTEIN"/>
    <property type="match status" value="1"/>
</dbReference>
<evidence type="ECO:0000256" key="7">
    <source>
        <dbReference type="ARBA" id="ARBA00023049"/>
    </source>
</evidence>
<evidence type="ECO:0000256" key="1">
    <source>
        <dbReference type="ARBA" id="ARBA00001362"/>
    </source>
</evidence>
<evidence type="ECO:0000256" key="3">
    <source>
        <dbReference type="ARBA" id="ARBA00022723"/>
    </source>
</evidence>
<keyword evidence="5 9" id="KW-0862">Zinc</keyword>
<dbReference type="EC" id="3.4.13.22" evidence="9"/>
<feature type="binding site" evidence="9">
    <location>
        <position position="157"/>
    </location>
    <ligand>
        <name>Zn(2+)</name>
        <dbReference type="ChEBI" id="CHEBI:29105"/>
        <note>catalytic</note>
    </ligand>
</feature>
<dbReference type="PANTHER" id="PTHR43126">
    <property type="entry name" value="D-ALANYL-D-ALANINE DIPEPTIDASE"/>
    <property type="match status" value="1"/>
</dbReference>
<comment type="function">
    <text evidence="9">Catalyzes hydrolysis of the D-alanyl-D-alanine dipeptide.</text>
</comment>
<evidence type="ECO:0000313" key="11">
    <source>
        <dbReference type="Proteomes" id="UP000004690"/>
    </source>
</evidence>
<dbReference type="OrthoDB" id="9801430at2"/>
<dbReference type="HOGENOM" id="CLU_060744_1_1_10"/>
<dbReference type="EMBL" id="JH651379">
    <property type="protein sequence ID" value="EIJ40062.1"/>
    <property type="molecule type" value="Genomic_DNA"/>
</dbReference>
<keyword evidence="4 9" id="KW-0378">Hydrolase</keyword>
<keyword evidence="7 9" id="KW-0482">Metalloprotease</keyword>
<comment type="similarity">
    <text evidence="9">Belongs to the peptidase M15D family.</text>
</comment>
<dbReference type="GO" id="GO:0008270">
    <property type="term" value="F:zinc ion binding"/>
    <property type="evidence" value="ECO:0007669"/>
    <property type="project" value="UniProtKB-UniRule"/>
</dbReference>
<dbReference type="GO" id="GO:0071555">
    <property type="term" value="P:cell wall organization"/>
    <property type="evidence" value="ECO:0007669"/>
    <property type="project" value="UniProtKB-KW"/>
</dbReference>
<keyword evidence="8" id="KW-0961">Cell wall biogenesis/degradation</keyword>
<dbReference type="RefSeq" id="WP_008614032.1">
    <property type="nucleotide sequence ID" value="NZ_JH651379.1"/>
</dbReference>
<feature type="binding site" evidence="9">
    <location>
        <position position="164"/>
    </location>
    <ligand>
        <name>Zn(2+)</name>
        <dbReference type="ChEBI" id="CHEBI:29105"/>
        <note>catalytic</note>
    </ligand>
</feature>
<dbReference type="Proteomes" id="UP000004690">
    <property type="component" value="Unassembled WGS sequence"/>
</dbReference>
<evidence type="ECO:0000256" key="8">
    <source>
        <dbReference type="ARBA" id="ARBA00023316"/>
    </source>
</evidence>
<sequence length="243" mass="27672">MKKILVVVMFIGLLSCKQKSKTPQVSNENASEVGVEVAEDTIVEEEATTIPEKNITPLASISDTTFVRLADYSDDFVYEMKYATEDNFLKAQVYDCGECYVRAVTARGLLKANQAFMEKGYRIKFFDCYRPHDVQKKMWKIVPNATYVANPAKGSIHNKGGAVDITLTTLEGKELEMGTPFDFFGRKARHAYTDLPKEVLDNRKLLKTTMESFGFGAITSEWWHYNYKPTLNYKVANFTWDCN</sequence>
<protein>
    <recommendedName>
        <fullName evidence="9">D-alanyl-D-alanine dipeptidase</fullName>
        <shortName evidence="9">D-Ala-D-Ala dipeptidase</shortName>
        <ecNumber evidence="9">3.4.13.22</ecNumber>
    </recommendedName>
</protein>
<evidence type="ECO:0000256" key="6">
    <source>
        <dbReference type="ARBA" id="ARBA00022997"/>
    </source>
</evidence>